<reference evidence="5" key="1">
    <citation type="journal article" date="2019" name="Int. J. Syst. Evol. Microbiol.">
        <title>The Global Catalogue of Microorganisms (GCM) 10K type strain sequencing project: providing services to taxonomists for standard genome sequencing and annotation.</title>
        <authorList>
            <consortium name="The Broad Institute Genomics Platform"/>
            <consortium name="The Broad Institute Genome Sequencing Center for Infectious Disease"/>
            <person name="Wu L."/>
            <person name="Ma J."/>
        </authorList>
    </citation>
    <scope>NUCLEOTIDE SEQUENCE [LARGE SCALE GENOMIC DNA]</scope>
    <source>
        <strain evidence="5">CCUG 53903</strain>
    </source>
</reference>
<dbReference type="InterPro" id="IPR003658">
    <property type="entry name" value="Anti-sigma_ant"/>
</dbReference>
<dbReference type="PROSITE" id="PS50801">
    <property type="entry name" value="STAS"/>
    <property type="match status" value="1"/>
</dbReference>
<dbReference type="PANTHER" id="PTHR33495">
    <property type="entry name" value="ANTI-SIGMA FACTOR ANTAGONIST TM_1081-RELATED-RELATED"/>
    <property type="match status" value="1"/>
</dbReference>
<accession>A0ABW1DDJ3</accession>
<dbReference type="Gene3D" id="3.30.750.24">
    <property type="entry name" value="STAS domain"/>
    <property type="match status" value="1"/>
</dbReference>
<proteinExistence type="inferred from homology"/>
<dbReference type="NCBIfam" id="TIGR00377">
    <property type="entry name" value="ant_ant_sig"/>
    <property type="match status" value="1"/>
</dbReference>
<evidence type="ECO:0000313" key="5">
    <source>
        <dbReference type="Proteomes" id="UP001596058"/>
    </source>
</evidence>
<gene>
    <name evidence="4" type="ORF">ACFPZ3_63895</name>
</gene>
<comment type="caution">
    <text evidence="4">The sequence shown here is derived from an EMBL/GenBank/DDBJ whole genome shotgun (WGS) entry which is preliminary data.</text>
</comment>
<dbReference type="EMBL" id="JBHSPA010000115">
    <property type="protein sequence ID" value="MFC5834761.1"/>
    <property type="molecule type" value="Genomic_DNA"/>
</dbReference>
<dbReference type="InterPro" id="IPR002645">
    <property type="entry name" value="STAS_dom"/>
</dbReference>
<evidence type="ECO:0000313" key="4">
    <source>
        <dbReference type="EMBL" id="MFC5834761.1"/>
    </source>
</evidence>
<evidence type="ECO:0000256" key="1">
    <source>
        <dbReference type="ARBA" id="ARBA00009013"/>
    </source>
</evidence>
<evidence type="ECO:0000256" key="2">
    <source>
        <dbReference type="RuleBase" id="RU003749"/>
    </source>
</evidence>
<name>A0ABW1DDJ3_9ACTN</name>
<dbReference type="CDD" id="cd07043">
    <property type="entry name" value="STAS_anti-anti-sigma_factors"/>
    <property type="match status" value="1"/>
</dbReference>
<dbReference type="InterPro" id="IPR036513">
    <property type="entry name" value="STAS_dom_sf"/>
</dbReference>
<keyword evidence="5" id="KW-1185">Reference proteome</keyword>
<dbReference type="RefSeq" id="WP_379524172.1">
    <property type="nucleotide sequence ID" value="NZ_JBHSPA010000115.1"/>
</dbReference>
<evidence type="ECO:0000259" key="3">
    <source>
        <dbReference type="PROSITE" id="PS50801"/>
    </source>
</evidence>
<comment type="similarity">
    <text evidence="1 2">Belongs to the anti-sigma-factor antagonist family.</text>
</comment>
<dbReference type="PANTHER" id="PTHR33495:SF2">
    <property type="entry name" value="ANTI-SIGMA FACTOR ANTAGONIST TM_1081-RELATED"/>
    <property type="match status" value="1"/>
</dbReference>
<dbReference type="Proteomes" id="UP001596058">
    <property type="component" value="Unassembled WGS sequence"/>
</dbReference>
<sequence length="123" mass="13173">MSPISLDCRPLRGGVLITVAGDIDATNAGHVETCIDRMRRPGQAVLLDLSGLRFMDSRGLHVLLRAHGDIRKQGGTMHLAAVADTPAHVLRITGVWDALTIHPSVEEAITAIHSRLDNLGDLA</sequence>
<feature type="domain" description="STAS" evidence="3">
    <location>
        <begin position="4"/>
        <end position="112"/>
    </location>
</feature>
<protein>
    <recommendedName>
        <fullName evidence="2">Anti-sigma factor antagonist</fullName>
    </recommendedName>
</protein>
<organism evidence="4 5">
    <name type="scientific">Nonomuraea insulae</name>
    <dbReference type="NCBI Taxonomy" id="1616787"/>
    <lineage>
        <taxon>Bacteria</taxon>
        <taxon>Bacillati</taxon>
        <taxon>Actinomycetota</taxon>
        <taxon>Actinomycetes</taxon>
        <taxon>Streptosporangiales</taxon>
        <taxon>Streptosporangiaceae</taxon>
        <taxon>Nonomuraea</taxon>
    </lineage>
</organism>
<dbReference type="Pfam" id="PF01740">
    <property type="entry name" value="STAS"/>
    <property type="match status" value="1"/>
</dbReference>
<dbReference type="SUPFAM" id="SSF52091">
    <property type="entry name" value="SpoIIaa-like"/>
    <property type="match status" value="1"/>
</dbReference>